<evidence type="ECO:0000313" key="1">
    <source>
        <dbReference type="EMBL" id="KAJ2998821.1"/>
    </source>
</evidence>
<evidence type="ECO:0000313" key="2">
    <source>
        <dbReference type="Proteomes" id="UP001143856"/>
    </source>
</evidence>
<keyword evidence="2" id="KW-1185">Reference proteome</keyword>
<name>A0ACC1PRR6_9PEZI</name>
<dbReference type="EMBL" id="JAPDGR010000016">
    <property type="protein sequence ID" value="KAJ2998821.1"/>
    <property type="molecule type" value="Genomic_DNA"/>
</dbReference>
<gene>
    <name evidence="1" type="ORF">NUW58_g207</name>
</gene>
<reference evidence="1" key="1">
    <citation type="submission" date="2022-10" db="EMBL/GenBank/DDBJ databases">
        <title>Genome Sequence of Xylaria curta.</title>
        <authorList>
            <person name="Buettner E."/>
        </authorList>
    </citation>
    <scope>NUCLEOTIDE SEQUENCE</scope>
    <source>
        <strain evidence="1">Babe10</strain>
    </source>
</reference>
<comment type="caution">
    <text evidence="1">The sequence shown here is derived from an EMBL/GenBank/DDBJ whole genome shotgun (WGS) entry which is preliminary data.</text>
</comment>
<sequence>MPNAPRRLMEDAGPGPVLHARANGHGGRAQCICGMKFGRADSLKRHIKRHTKDPQHPCPHCDGRQGPKAFHRRDHLVQHMRHVHRNDRSPRDLESQEQALAPASEPQSVELGQSQPSGSQRPQFPCPLPGCMSYGELSYTHQYYLNEHLFYFYGVLPDSIYTYPGQPFMASFPTNNEPGQAQGAQGAFQQDADFQPGLVGVNIESSYVALLGALEGELSGGKHFRECIDRLRWIHLDLVESNAYTSRIRASSAEGMKGEGLRVGQSEDKISLNISSPVFSNDYHAFYPNKSIHIWHELTGHANLKYLALPFEPRDPFTPVQPIVEASLSSSNTVAEYENQAIESADPGAGSQTSLRLA</sequence>
<organism evidence="1 2">
    <name type="scientific">Xylaria curta</name>
    <dbReference type="NCBI Taxonomy" id="42375"/>
    <lineage>
        <taxon>Eukaryota</taxon>
        <taxon>Fungi</taxon>
        <taxon>Dikarya</taxon>
        <taxon>Ascomycota</taxon>
        <taxon>Pezizomycotina</taxon>
        <taxon>Sordariomycetes</taxon>
        <taxon>Xylariomycetidae</taxon>
        <taxon>Xylariales</taxon>
        <taxon>Xylariaceae</taxon>
        <taxon>Xylaria</taxon>
    </lineage>
</organism>
<accession>A0ACC1PRR6</accession>
<proteinExistence type="predicted"/>
<protein>
    <submittedName>
        <fullName evidence="1">Uncharacterized protein</fullName>
    </submittedName>
</protein>
<dbReference type="Proteomes" id="UP001143856">
    <property type="component" value="Unassembled WGS sequence"/>
</dbReference>